<evidence type="ECO:0000313" key="22">
    <source>
        <dbReference type="Proteomes" id="UP000327030"/>
    </source>
</evidence>
<dbReference type="NCBIfam" id="TIGR01357">
    <property type="entry name" value="aroB"/>
    <property type="match status" value="1"/>
</dbReference>
<evidence type="ECO:0000256" key="1">
    <source>
        <dbReference type="ARBA" id="ARBA00001393"/>
    </source>
</evidence>
<dbReference type="EMBL" id="CP043028">
    <property type="protein sequence ID" value="QFJ55611.1"/>
    <property type="molecule type" value="Genomic_DNA"/>
</dbReference>
<evidence type="ECO:0000256" key="10">
    <source>
        <dbReference type="ARBA" id="ARBA00022605"/>
    </source>
</evidence>
<dbReference type="CDD" id="cd08195">
    <property type="entry name" value="DHQS"/>
    <property type="match status" value="1"/>
</dbReference>
<dbReference type="InterPro" id="IPR056179">
    <property type="entry name" value="DHQS_C"/>
</dbReference>
<dbReference type="Pfam" id="PF24621">
    <property type="entry name" value="DHQS_C"/>
    <property type="match status" value="1"/>
</dbReference>
<dbReference type="InterPro" id="IPR030963">
    <property type="entry name" value="DHQ_synth_fam"/>
</dbReference>
<dbReference type="AlphaFoldDB" id="A0A5P6VVY3"/>
<keyword evidence="14 18" id="KW-0520">NAD</keyword>
<keyword evidence="15 18" id="KW-0057">Aromatic amino acid biosynthesis</keyword>
<dbReference type="InterPro" id="IPR016037">
    <property type="entry name" value="DHQ_synth_AroB"/>
</dbReference>
<keyword evidence="13 18" id="KW-0862">Zinc</keyword>
<evidence type="ECO:0000256" key="16">
    <source>
        <dbReference type="ARBA" id="ARBA00023239"/>
    </source>
</evidence>
<feature type="binding site" evidence="18">
    <location>
        <position position="268"/>
    </location>
    <ligand>
        <name>Zn(2+)</name>
        <dbReference type="ChEBI" id="CHEBI:29105"/>
    </ligand>
</feature>
<feature type="domain" description="3-dehydroquinate synthase N-terminal" evidence="19">
    <location>
        <begin position="73"/>
        <end position="183"/>
    </location>
</feature>
<feature type="binding site" evidence="18">
    <location>
        <position position="147"/>
    </location>
    <ligand>
        <name>NAD(+)</name>
        <dbReference type="ChEBI" id="CHEBI:57540"/>
    </ligand>
</feature>
<evidence type="ECO:0000259" key="19">
    <source>
        <dbReference type="Pfam" id="PF01761"/>
    </source>
</evidence>
<evidence type="ECO:0000313" key="21">
    <source>
        <dbReference type="EMBL" id="QFJ55611.1"/>
    </source>
</evidence>
<dbReference type="GO" id="GO:0003856">
    <property type="term" value="F:3-dehydroquinate synthase activity"/>
    <property type="evidence" value="ECO:0007669"/>
    <property type="project" value="UniProtKB-UniRule"/>
</dbReference>
<feature type="binding site" evidence="18">
    <location>
        <position position="156"/>
    </location>
    <ligand>
        <name>NAD(+)</name>
        <dbReference type="ChEBI" id="CHEBI:57540"/>
    </ligand>
</feature>
<comment type="pathway">
    <text evidence="5 18">Metabolic intermediate biosynthesis; chorismate biosynthesis; chorismate from D-erythrose 4-phosphate and phosphoenolpyruvate: step 2/7.</text>
</comment>
<dbReference type="KEGG" id="pxv:FXF36_12370"/>
<feature type="domain" description="3-dehydroquinate synthase C-terminal" evidence="20">
    <location>
        <begin position="186"/>
        <end position="327"/>
    </location>
</feature>
<evidence type="ECO:0000256" key="17">
    <source>
        <dbReference type="ARBA" id="ARBA00023285"/>
    </source>
</evidence>
<dbReference type="SUPFAM" id="SSF56796">
    <property type="entry name" value="Dehydroquinate synthase-like"/>
    <property type="match status" value="1"/>
</dbReference>
<dbReference type="GO" id="GO:0008652">
    <property type="term" value="P:amino acid biosynthetic process"/>
    <property type="evidence" value="ECO:0007669"/>
    <property type="project" value="UniProtKB-KW"/>
</dbReference>
<feature type="binding site" evidence="18">
    <location>
        <begin position="134"/>
        <end position="135"/>
    </location>
    <ligand>
        <name>NAD(+)</name>
        <dbReference type="ChEBI" id="CHEBI:57540"/>
    </ligand>
</feature>
<evidence type="ECO:0000256" key="15">
    <source>
        <dbReference type="ARBA" id="ARBA00023141"/>
    </source>
</evidence>
<dbReference type="GO" id="GO:0000166">
    <property type="term" value="F:nucleotide binding"/>
    <property type="evidence" value="ECO:0007669"/>
    <property type="project" value="UniProtKB-KW"/>
</dbReference>
<evidence type="ECO:0000256" key="8">
    <source>
        <dbReference type="ARBA" id="ARBA00017684"/>
    </source>
</evidence>
<keyword evidence="12 18" id="KW-0547">Nucleotide-binding</keyword>
<dbReference type="OrthoDB" id="9806583at2"/>
<evidence type="ECO:0000256" key="13">
    <source>
        <dbReference type="ARBA" id="ARBA00022833"/>
    </source>
</evidence>
<dbReference type="UniPathway" id="UPA00053">
    <property type="reaction ID" value="UER00085"/>
</dbReference>
<dbReference type="FunFam" id="3.40.50.1970:FF:000007">
    <property type="entry name" value="Pentafunctional AROM polypeptide"/>
    <property type="match status" value="1"/>
</dbReference>
<comment type="cofactor">
    <cofactor evidence="18">
        <name>Co(2+)</name>
        <dbReference type="ChEBI" id="CHEBI:48828"/>
    </cofactor>
    <cofactor evidence="18">
        <name>Zn(2+)</name>
        <dbReference type="ChEBI" id="CHEBI:29105"/>
    </cofactor>
    <text evidence="18">Binds 1 divalent metal cation per subunit. Can use either Co(2+) or Zn(2+).</text>
</comment>
<gene>
    <name evidence="18 21" type="primary">aroB</name>
    <name evidence="21" type="ORF">FXF36_12370</name>
</gene>
<dbReference type="PANTHER" id="PTHR43622:SF7">
    <property type="entry name" value="3-DEHYDROQUINATE SYNTHASE, CHLOROPLASTIC"/>
    <property type="match status" value="1"/>
</dbReference>
<dbReference type="HAMAP" id="MF_00110">
    <property type="entry name" value="DHQ_synthase"/>
    <property type="match status" value="1"/>
</dbReference>
<dbReference type="PANTHER" id="PTHR43622">
    <property type="entry name" value="3-DEHYDROQUINATE SYNTHASE"/>
    <property type="match status" value="1"/>
</dbReference>
<accession>A0A5P6VVY3</accession>
<dbReference type="Gene3D" id="1.20.1090.10">
    <property type="entry name" value="Dehydroquinate synthase-like - alpha domain"/>
    <property type="match status" value="1"/>
</dbReference>
<feature type="binding site" evidence="18">
    <location>
        <position position="252"/>
    </location>
    <ligand>
        <name>Zn(2+)</name>
        <dbReference type="ChEBI" id="CHEBI:29105"/>
    </ligand>
</feature>
<comment type="catalytic activity">
    <reaction evidence="1 18">
        <text>7-phospho-2-dehydro-3-deoxy-D-arabino-heptonate = 3-dehydroquinate + phosphate</text>
        <dbReference type="Rhea" id="RHEA:21968"/>
        <dbReference type="ChEBI" id="CHEBI:32364"/>
        <dbReference type="ChEBI" id="CHEBI:43474"/>
        <dbReference type="ChEBI" id="CHEBI:58394"/>
        <dbReference type="EC" id="4.2.3.4"/>
    </reaction>
</comment>
<dbReference type="Proteomes" id="UP000327030">
    <property type="component" value="Chromosome 1"/>
</dbReference>
<sequence>MNTTCLNIKYDGEPCYNIYFRPDFGDLAGLFKKDLNKDYDNICIVTDSNVARLYLAEVVSIFKGICENVCSFSFEAGEASKNLDTVSMLYEHLIHRKFTRNSLLVALGGGVVGDLTGFAASTFLRGIDFIQMPTTLLSQVDSSVGGKTGVDFNHYKNMVGAFYMPKMVYMNLGTLSSLDDNNFACGMGEVIKSALIADKDFYNWLKENYSKLSAKDFDALAYAVYSCCRIKGHVVEIDPKEKGIRAYLNFGHTLGHAIEKLCNFGIGHGQCVALGMVCASFLSKKLGNISNEEYEDIIGCMKLYNLPVSVSELNRDEILYTSKSDKKMIGTKIKFTILKAIGEADSYVDFTDADLIEAIDQVLD</sequence>
<keyword evidence="10 18" id="KW-0028">Amino-acid biosynthesis</keyword>
<evidence type="ECO:0000256" key="18">
    <source>
        <dbReference type="HAMAP-Rule" id="MF_00110"/>
    </source>
</evidence>
<keyword evidence="17 18" id="KW-0170">Cobalt</keyword>
<protein>
    <recommendedName>
        <fullName evidence="8 18">3-dehydroquinate synthase</fullName>
        <shortName evidence="18">DHQS</shortName>
        <ecNumber evidence="7 18">4.2.3.4</ecNumber>
    </recommendedName>
</protein>
<feature type="binding site" evidence="18">
    <location>
        <begin position="110"/>
        <end position="114"/>
    </location>
    <ligand>
        <name>NAD(+)</name>
        <dbReference type="ChEBI" id="CHEBI:57540"/>
    </ligand>
</feature>
<evidence type="ECO:0000256" key="12">
    <source>
        <dbReference type="ARBA" id="ARBA00022741"/>
    </source>
</evidence>
<name>A0A5P6VVY3_PSEXY</name>
<evidence type="ECO:0000259" key="20">
    <source>
        <dbReference type="Pfam" id="PF24621"/>
    </source>
</evidence>
<dbReference type="Pfam" id="PF01761">
    <property type="entry name" value="DHQ_synthase"/>
    <property type="match status" value="1"/>
</dbReference>
<dbReference type="EC" id="4.2.3.4" evidence="7 18"/>
<evidence type="ECO:0000256" key="7">
    <source>
        <dbReference type="ARBA" id="ARBA00013031"/>
    </source>
</evidence>
<evidence type="ECO:0000256" key="11">
    <source>
        <dbReference type="ARBA" id="ARBA00022723"/>
    </source>
</evidence>
<organism evidence="21 22">
    <name type="scientific">Pseudobutyrivibrio xylanivorans</name>
    <dbReference type="NCBI Taxonomy" id="185007"/>
    <lineage>
        <taxon>Bacteria</taxon>
        <taxon>Bacillati</taxon>
        <taxon>Bacillota</taxon>
        <taxon>Clostridia</taxon>
        <taxon>Lachnospirales</taxon>
        <taxon>Lachnospiraceae</taxon>
        <taxon>Pseudobutyrivibrio</taxon>
    </lineage>
</organism>
<feature type="binding site" evidence="18">
    <location>
        <position position="189"/>
    </location>
    <ligand>
        <name>Zn(2+)</name>
        <dbReference type="ChEBI" id="CHEBI:29105"/>
    </ligand>
</feature>
<reference evidence="22" key="1">
    <citation type="submission" date="2019-08" db="EMBL/GenBank/DDBJ databases">
        <title>Complete Genome Sequence of the Polysaccharide-Degrading Rumen Bacterium Pseudobutyrivibrio xylanivorans MA3014.</title>
        <authorList>
            <person name="Palevich N."/>
            <person name="Maclean P.H."/>
            <person name="Kelly W.J."/>
            <person name="Leahy S.C."/>
            <person name="Rakonjac J."/>
            <person name="Attwood G.T."/>
        </authorList>
    </citation>
    <scope>NUCLEOTIDE SEQUENCE [LARGE SCALE GENOMIC DNA]</scope>
    <source>
        <strain evidence="22">MA3014</strain>
    </source>
</reference>
<comment type="similarity">
    <text evidence="6 18">Belongs to the sugar phosphate cyclases superfamily. Dehydroquinate synthase family.</text>
</comment>
<keyword evidence="11 18" id="KW-0479">Metal-binding</keyword>
<evidence type="ECO:0000256" key="3">
    <source>
        <dbReference type="ARBA" id="ARBA00001947"/>
    </source>
</evidence>
<dbReference type="RefSeq" id="WP_151624543.1">
    <property type="nucleotide sequence ID" value="NZ_CP043028.1"/>
</dbReference>
<comment type="caution">
    <text evidence="18">Lacks conserved residue(s) required for the propagation of feature annotation.</text>
</comment>
<dbReference type="GO" id="GO:0046872">
    <property type="term" value="F:metal ion binding"/>
    <property type="evidence" value="ECO:0007669"/>
    <property type="project" value="UniProtKB-KW"/>
</dbReference>
<dbReference type="InterPro" id="IPR030960">
    <property type="entry name" value="DHQS/DOIS_N"/>
</dbReference>
<dbReference type="InterPro" id="IPR050071">
    <property type="entry name" value="Dehydroquinate_synthase"/>
</dbReference>
<dbReference type="GO" id="GO:0009423">
    <property type="term" value="P:chorismate biosynthetic process"/>
    <property type="evidence" value="ECO:0007669"/>
    <property type="project" value="UniProtKB-UniRule"/>
</dbReference>
<dbReference type="PIRSF" id="PIRSF001455">
    <property type="entry name" value="DHQ_synth"/>
    <property type="match status" value="1"/>
</dbReference>
<evidence type="ECO:0000256" key="14">
    <source>
        <dbReference type="ARBA" id="ARBA00023027"/>
    </source>
</evidence>
<dbReference type="GO" id="GO:0005737">
    <property type="term" value="C:cytoplasm"/>
    <property type="evidence" value="ECO:0007669"/>
    <property type="project" value="UniProtKB-SubCell"/>
</dbReference>
<evidence type="ECO:0000256" key="4">
    <source>
        <dbReference type="ARBA" id="ARBA00004496"/>
    </source>
</evidence>
<evidence type="ECO:0000256" key="2">
    <source>
        <dbReference type="ARBA" id="ARBA00001911"/>
    </source>
</evidence>
<evidence type="ECO:0000256" key="5">
    <source>
        <dbReference type="ARBA" id="ARBA00004661"/>
    </source>
</evidence>
<comment type="cofactor">
    <cofactor evidence="2 18">
        <name>NAD(+)</name>
        <dbReference type="ChEBI" id="CHEBI:57540"/>
    </cofactor>
</comment>
<comment type="subcellular location">
    <subcellularLocation>
        <location evidence="4 18">Cytoplasm</location>
    </subcellularLocation>
</comment>
<keyword evidence="16 18" id="KW-0456">Lyase</keyword>
<dbReference type="GO" id="GO:0009073">
    <property type="term" value="P:aromatic amino acid family biosynthetic process"/>
    <property type="evidence" value="ECO:0007669"/>
    <property type="project" value="UniProtKB-KW"/>
</dbReference>
<dbReference type="Gene3D" id="3.40.50.1970">
    <property type="match status" value="1"/>
</dbReference>
<evidence type="ECO:0000256" key="9">
    <source>
        <dbReference type="ARBA" id="ARBA00022490"/>
    </source>
</evidence>
<comment type="cofactor">
    <cofactor evidence="3">
        <name>Zn(2+)</name>
        <dbReference type="ChEBI" id="CHEBI:29105"/>
    </cofactor>
</comment>
<proteinExistence type="inferred from homology"/>
<evidence type="ECO:0000256" key="6">
    <source>
        <dbReference type="ARBA" id="ARBA00005412"/>
    </source>
</evidence>
<keyword evidence="9 18" id="KW-0963">Cytoplasm</keyword>
<comment type="function">
    <text evidence="18">Catalyzes the conversion of 3-deoxy-D-arabino-heptulosonate 7-phosphate (DAHP) to dehydroquinate (DHQ).</text>
</comment>